<dbReference type="AlphaFoldDB" id="A0A4R0RC54"/>
<gene>
    <name evidence="3" type="ORF">EIP91_010801</name>
</gene>
<feature type="compositionally biased region" description="Polar residues" evidence="1">
    <location>
        <begin position="164"/>
        <end position="180"/>
    </location>
</feature>
<keyword evidence="2" id="KW-0812">Transmembrane</keyword>
<organism evidence="3 4">
    <name type="scientific">Steccherinum ochraceum</name>
    <dbReference type="NCBI Taxonomy" id="92696"/>
    <lineage>
        <taxon>Eukaryota</taxon>
        <taxon>Fungi</taxon>
        <taxon>Dikarya</taxon>
        <taxon>Basidiomycota</taxon>
        <taxon>Agaricomycotina</taxon>
        <taxon>Agaricomycetes</taxon>
        <taxon>Polyporales</taxon>
        <taxon>Steccherinaceae</taxon>
        <taxon>Steccherinum</taxon>
    </lineage>
</organism>
<evidence type="ECO:0008006" key="5">
    <source>
        <dbReference type="Google" id="ProtNLM"/>
    </source>
</evidence>
<feature type="compositionally biased region" description="Polar residues" evidence="1">
    <location>
        <begin position="187"/>
        <end position="215"/>
    </location>
</feature>
<feature type="region of interest" description="Disordered" evidence="1">
    <location>
        <begin position="139"/>
        <end position="234"/>
    </location>
</feature>
<keyword evidence="2" id="KW-1133">Transmembrane helix</keyword>
<proteinExistence type="predicted"/>
<evidence type="ECO:0000256" key="2">
    <source>
        <dbReference type="SAM" id="Phobius"/>
    </source>
</evidence>
<dbReference type="Proteomes" id="UP000292702">
    <property type="component" value="Unassembled WGS sequence"/>
</dbReference>
<reference evidence="3 4" key="1">
    <citation type="submission" date="2018-11" db="EMBL/GenBank/DDBJ databases">
        <title>Genome assembly of Steccherinum ochraceum LE-BIN_3174, the white-rot fungus of the Steccherinaceae family (The Residual Polyporoid clade, Polyporales, Basidiomycota).</title>
        <authorList>
            <person name="Fedorova T.V."/>
            <person name="Glazunova O.A."/>
            <person name="Landesman E.O."/>
            <person name="Moiseenko K.V."/>
            <person name="Psurtseva N.V."/>
            <person name="Savinova O.S."/>
            <person name="Shakhova N.V."/>
            <person name="Tyazhelova T.V."/>
            <person name="Vasina D.V."/>
        </authorList>
    </citation>
    <scope>NUCLEOTIDE SEQUENCE [LARGE SCALE GENOMIC DNA]</scope>
    <source>
        <strain evidence="3 4">LE-BIN_3174</strain>
    </source>
</reference>
<keyword evidence="4" id="KW-1185">Reference proteome</keyword>
<evidence type="ECO:0000313" key="4">
    <source>
        <dbReference type="Proteomes" id="UP000292702"/>
    </source>
</evidence>
<protein>
    <recommendedName>
        <fullName evidence="5">Mid2 domain-containing protein</fullName>
    </recommendedName>
</protein>
<evidence type="ECO:0000256" key="1">
    <source>
        <dbReference type="SAM" id="MobiDB-lite"/>
    </source>
</evidence>
<evidence type="ECO:0000313" key="3">
    <source>
        <dbReference type="EMBL" id="TCD60054.1"/>
    </source>
</evidence>
<accession>A0A4R0RC54</accession>
<feature type="transmembrane region" description="Helical" evidence="2">
    <location>
        <begin position="235"/>
        <end position="260"/>
    </location>
</feature>
<dbReference type="EMBL" id="RWJN01000669">
    <property type="protein sequence ID" value="TCD60054.1"/>
    <property type="molecule type" value="Genomic_DNA"/>
</dbReference>
<feature type="compositionally biased region" description="Low complexity" evidence="1">
    <location>
        <begin position="216"/>
        <end position="234"/>
    </location>
</feature>
<keyword evidence="2" id="KW-0472">Membrane</keyword>
<comment type="caution">
    <text evidence="3">The sequence shown here is derived from an EMBL/GenBank/DDBJ whole genome shotgun (WGS) entry which is preliminary data.</text>
</comment>
<name>A0A4R0RC54_9APHY</name>
<feature type="region of interest" description="Disordered" evidence="1">
    <location>
        <begin position="317"/>
        <end position="364"/>
    </location>
</feature>
<sequence length="398" mass="41469">MPTWIIDDQDSRMQWSTGWARQNDGSALRGTTTSTTTNGATLKFYFSSADVADATSFPSIIQVIICATSNANPVITVDSQSFPGSPGINSSCPYVSQPLSATSETQQRALILEVPQIDPNHPFSLDYAAITVPVSASAIPGTPQASSSPPTTDPQIPPVAGILTTGTPSLNTGLIPSITSLPPPASPTNSNGQSNTSTATSVTDPAKPTLSTTGQSSDSGVSPTSSPTSRSSASVVGVGLGAGGGVLALVLLGVCSYILWKRSRSRLRPMAVNADRALEFGGDEQPARERRGTFVSPYNMRHSVPPLAEKHALPGLHLDDDEESEPGSSSSWAAPPPSDVRASRLGRNMGVAEPSGGLLADTSGDNAHQYCQQAFEHNEGYSVVPSEWIAPPAYSPRR</sequence>